<proteinExistence type="predicted"/>
<accession>A0A399IU56</accession>
<dbReference type="AlphaFoldDB" id="A0A399IU56"/>
<name>A0A399IU56_9CLOT</name>
<dbReference type="RefSeq" id="WP_119365787.1">
    <property type="nucleotide sequence ID" value="NZ_QXDJ01000001.1"/>
</dbReference>
<gene>
    <name evidence="1" type="ORF">D2A34_03925</name>
</gene>
<comment type="caution">
    <text evidence="1">The sequence shown here is derived from an EMBL/GenBank/DDBJ whole genome shotgun (WGS) entry which is preliminary data.</text>
</comment>
<protein>
    <submittedName>
        <fullName evidence="1">Uncharacterized protein</fullName>
    </submittedName>
</protein>
<evidence type="ECO:0000313" key="2">
    <source>
        <dbReference type="Proteomes" id="UP000265930"/>
    </source>
</evidence>
<dbReference type="Proteomes" id="UP000265930">
    <property type="component" value="Unassembled WGS sequence"/>
</dbReference>
<dbReference type="EMBL" id="QXDJ01000001">
    <property type="protein sequence ID" value="RII36544.1"/>
    <property type="molecule type" value="Genomic_DNA"/>
</dbReference>
<sequence>MSINTKRKENSISCNDFRVNAISLQKYTTTLRGQIIKQIAILKHRGPQFKSKNFLIIFLKENKFYTNKIKGE</sequence>
<reference evidence="1 2" key="1">
    <citation type="submission" date="2018-08" db="EMBL/GenBank/DDBJ databases">
        <title>Genome of Clostridium chromiireducens C1, DSM12136.</title>
        <authorList>
            <person name="Xing M."/>
            <person name="Wei Y."/>
            <person name="Ang E.L."/>
            <person name="Zhao H."/>
            <person name="Zhang Y."/>
        </authorList>
    </citation>
    <scope>NUCLEOTIDE SEQUENCE [LARGE SCALE GENOMIC DNA]</scope>
    <source>
        <strain evidence="1 2">C1</strain>
    </source>
</reference>
<organism evidence="1 2">
    <name type="scientific">Clostridium chromiireducens</name>
    <dbReference type="NCBI Taxonomy" id="225345"/>
    <lineage>
        <taxon>Bacteria</taxon>
        <taxon>Bacillati</taxon>
        <taxon>Bacillota</taxon>
        <taxon>Clostridia</taxon>
        <taxon>Eubacteriales</taxon>
        <taxon>Clostridiaceae</taxon>
        <taxon>Clostridium</taxon>
    </lineage>
</organism>
<evidence type="ECO:0000313" key="1">
    <source>
        <dbReference type="EMBL" id="RII36544.1"/>
    </source>
</evidence>